<evidence type="ECO:0000313" key="2">
    <source>
        <dbReference type="Proteomes" id="UP001358586"/>
    </source>
</evidence>
<keyword evidence="2" id="KW-1185">Reference proteome</keyword>
<accession>A0ABR0MCA9</accession>
<name>A0ABR0MCA9_GOSAR</name>
<dbReference type="Proteomes" id="UP001358586">
    <property type="component" value="Chromosome 13"/>
</dbReference>
<comment type="caution">
    <text evidence="1">The sequence shown here is derived from an EMBL/GenBank/DDBJ whole genome shotgun (WGS) entry which is preliminary data.</text>
</comment>
<protein>
    <submittedName>
        <fullName evidence="1">Uncharacterized protein</fullName>
    </submittedName>
</protein>
<proteinExistence type="predicted"/>
<dbReference type="EMBL" id="JARKNE010000013">
    <property type="protein sequence ID" value="KAK5770753.1"/>
    <property type="molecule type" value="Genomic_DNA"/>
</dbReference>
<sequence>MSGDRVSRCPLRRRCGPVAGALRRSTEGAGDLLAVLVKLRQRDVRSSGLEASGRGADVALVAAHPQF</sequence>
<organism evidence="1 2">
    <name type="scientific">Gossypium arboreum</name>
    <name type="common">Tree cotton</name>
    <name type="synonym">Gossypium nanking</name>
    <dbReference type="NCBI Taxonomy" id="29729"/>
    <lineage>
        <taxon>Eukaryota</taxon>
        <taxon>Viridiplantae</taxon>
        <taxon>Streptophyta</taxon>
        <taxon>Embryophyta</taxon>
        <taxon>Tracheophyta</taxon>
        <taxon>Spermatophyta</taxon>
        <taxon>Magnoliopsida</taxon>
        <taxon>eudicotyledons</taxon>
        <taxon>Gunneridae</taxon>
        <taxon>Pentapetalae</taxon>
        <taxon>rosids</taxon>
        <taxon>malvids</taxon>
        <taxon>Malvales</taxon>
        <taxon>Malvaceae</taxon>
        <taxon>Malvoideae</taxon>
        <taxon>Gossypium</taxon>
    </lineage>
</organism>
<gene>
    <name evidence="1" type="ORF">PVK06_046906</name>
</gene>
<evidence type="ECO:0000313" key="1">
    <source>
        <dbReference type="EMBL" id="KAK5770753.1"/>
    </source>
</evidence>
<reference evidence="1 2" key="1">
    <citation type="submission" date="2023-03" db="EMBL/GenBank/DDBJ databases">
        <title>WGS of Gossypium arboreum.</title>
        <authorList>
            <person name="Yu D."/>
        </authorList>
    </citation>
    <scope>NUCLEOTIDE SEQUENCE [LARGE SCALE GENOMIC DNA]</scope>
    <source>
        <tissue evidence="1">Leaf</tissue>
    </source>
</reference>